<gene>
    <name evidence="2" type="ORF">MKW94_004184</name>
</gene>
<evidence type="ECO:0008006" key="4">
    <source>
        <dbReference type="Google" id="ProtNLM"/>
    </source>
</evidence>
<evidence type="ECO:0000256" key="1">
    <source>
        <dbReference type="SAM" id="MobiDB-lite"/>
    </source>
</evidence>
<evidence type="ECO:0000313" key="2">
    <source>
        <dbReference type="EMBL" id="MCL7021688.1"/>
    </source>
</evidence>
<comment type="caution">
    <text evidence="2">The sequence shown here is derived from an EMBL/GenBank/DDBJ whole genome shotgun (WGS) entry which is preliminary data.</text>
</comment>
<reference evidence="2" key="1">
    <citation type="submission" date="2022-03" db="EMBL/GenBank/DDBJ databases">
        <title>A functionally conserved STORR gene fusion in Papaver species that diverged 16.8 million years ago.</title>
        <authorList>
            <person name="Catania T."/>
        </authorList>
    </citation>
    <scope>NUCLEOTIDE SEQUENCE</scope>
    <source>
        <strain evidence="2">S-191538</strain>
    </source>
</reference>
<dbReference type="Proteomes" id="UP001177140">
    <property type="component" value="Unassembled WGS sequence"/>
</dbReference>
<name>A0AA41RWW3_PAPNU</name>
<accession>A0AA41RWW3</accession>
<dbReference type="Pfam" id="PF22272">
    <property type="entry name" value="LEA_3b"/>
    <property type="match status" value="1"/>
</dbReference>
<sequence length="126" mass="13455">MATNLKNRGGFLIISGKKFVGQIWSTTPSSPAATIFWRRGHVAGSVYDKNVDDQIRPTVVPDDVIEAPSDKYWGPNPQTGVFGPASQEGGSGSNKLPGGGGQSAESVLGQKAWFRPLEDIEKPQTN</sequence>
<keyword evidence="3" id="KW-1185">Reference proteome</keyword>
<dbReference type="EMBL" id="JAJJMA010003515">
    <property type="protein sequence ID" value="MCL7021688.1"/>
    <property type="molecule type" value="Genomic_DNA"/>
</dbReference>
<dbReference type="PANTHER" id="PTHR35122">
    <property type="entry name" value="OSJNBA0093F12.14 PROTEIN"/>
    <property type="match status" value="1"/>
</dbReference>
<evidence type="ECO:0000313" key="3">
    <source>
        <dbReference type="Proteomes" id="UP001177140"/>
    </source>
</evidence>
<protein>
    <recommendedName>
        <fullName evidence="4">Late embryogenesis abundant protein</fullName>
    </recommendedName>
</protein>
<feature type="compositionally biased region" description="Basic and acidic residues" evidence="1">
    <location>
        <begin position="116"/>
        <end position="126"/>
    </location>
</feature>
<dbReference type="AlphaFoldDB" id="A0AA41RWW3"/>
<organism evidence="2 3">
    <name type="scientific">Papaver nudicaule</name>
    <name type="common">Iceland poppy</name>
    <dbReference type="NCBI Taxonomy" id="74823"/>
    <lineage>
        <taxon>Eukaryota</taxon>
        <taxon>Viridiplantae</taxon>
        <taxon>Streptophyta</taxon>
        <taxon>Embryophyta</taxon>
        <taxon>Tracheophyta</taxon>
        <taxon>Spermatophyta</taxon>
        <taxon>Magnoliopsida</taxon>
        <taxon>Ranunculales</taxon>
        <taxon>Papaveraceae</taxon>
        <taxon>Papaveroideae</taxon>
        <taxon>Papaver</taxon>
    </lineage>
</organism>
<feature type="compositionally biased region" description="Gly residues" evidence="1">
    <location>
        <begin position="89"/>
        <end position="102"/>
    </location>
</feature>
<dbReference type="PANTHER" id="PTHR35122:SF2">
    <property type="entry name" value="OS04G0598000 PROTEIN"/>
    <property type="match status" value="1"/>
</dbReference>
<proteinExistence type="predicted"/>
<feature type="region of interest" description="Disordered" evidence="1">
    <location>
        <begin position="66"/>
        <end position="126"/>
    </location>
</feature>
<dbReference type="InterPro" id="IPR039291">
    <property type="entry name" value="At5g17165-like"/>
</dbReference>